<dbReference type="STRING" id="226505.SAMN05444394_2858"/>
<evidence type="ECO:0000259" key="2">
    <source>
        <dbReference type="Pfam" id="PF00534"/>
    </source>
</evidence>
<proteinExistence type="predicted"/>
<dbReference type="AlphaFoldDB" id="A0A1N6FZR5"/>
<dbReference type="Proteomes" id="UP000185221">
    <property type="component" value="Unassembled WGS sequence"/>
</dbReference>
<dbReference type="CDD" id="cd03809">
    <property type="entry name" value="GT4_MtfB-like"/>
    <property type="match status" value="1"/>
</dbReference>
<dbReference type="Pfam" id="PF13439">
    <property type="entry name" value="Glyco_transf_4"/>
    <property type="match status" value="1"/>
</dbReference>
<dbReference type="EMBL" id="FSRC01000002">
    <property type="protein sequence ID" value="SIO00768.1"/>
    <property type="molecule type" value="Genomic_DNA"/>
</dbReference>
<reference evidence="5" key="1">
    <citation type="submission" date="2016-11" db="EMBL/GenBank/DDBJ databases">
        <authorList>
            <person name="Varghese N."/>
            <person name="Submissions S."/>
        </authorList>
    </citation>
    <scope>NUCLEOTIDE SEQUENCE [LARGE SCALE GENOMIC DNA]</scope>
    <source>
        <strain evidence="5">DSM 15292</strain>
    </source>
</reference>
<evidence type="ECO:0000259" key="3">
    <source>
        <dbReference type="Pfam" id="PF13439"/>
    </source>
</evidence>
<sequence length="376" mass="43292">MKVLLDLQYLNVATTGIKTYMMELAQAALDFPHPEIEWIFSHDPKSQAADQTFKNPESKFQRLNYHLDYFRWKEFQLPDLVKKVQPDILICPDFVSPAASLPCKRLTVIHDAFFWQMPQNYPLWWRKYFLSLIRKGLKEDTKIITTTEYSKQALIKYLGNSLPIDVIYQSPKSISKEVDQLLIKKYSLDRTPYFLHVGTFDKRKNLPLLVEAFEAFLKSQEEAFKLVLAGGPGQSVQMNDYPLIERLILEKGLEDRVILPGYISDAQIRSLYQHAFAYVFPSENEGFGIPILEAMREGIPVIHSDQEALMEVSGSAGIAFKTGDLSDLAEKMILLGREKAFREELVKKGLQRSKEFSPQHFIEAFQHLILNAAPRI</sequence>
<dbReference type="Gene3D" id="3.40.50.2000">
    <property type="entry name" value="Glycogen Phosphorylase B"/>
    <property type="match status" value="2"/>
</dbReference>
<dbReference type="InterPro" id="IPR001296">
    <property type="entry name" value="Glyco_trans_1"/>
</dbReference>
<dbReference type="PANTHER" id="PTHR46401">
    <property type="entry name" value="GLYCOSYLTRANSFERASE WBBK-RELATED"/>
    <property type="match status" value="1"/>
</dbReference>
<accession>A0A1N6FZR5</accession>
<keyword evidence="5" id="KW-1185">Reference proteome</keyword>
<feature type="domain" description="Glycosyltransferase subfamily 4-like N-terminal" evidence="3">
    <location>
        <begin position="16"/>
        <end position="168"/>
    </location>
</feature>
<name>A0A1N6FZR5_9BACT</name>
<organism evidence="4 5">
    <name type="scientific">Algoriphagus halophilus</name>
    <dbReference type="NCBI Taxonomy" id="226505"/>
    <lineage>
        <taxon>Bacteria</taxon>
        <taxon>Pseudomonadati</taxon>
        <taxon>Bacteroidota</taxon>
        <taxon>Cytophagia</taxon>
        <taxon>Cytophagales</taxon>
        <taxon>Cyclobacteriaceae</taxon>
        <taxon>Algoriphagus</taxon>
    </lineage>
</organism>
<dbReference type="GO" id="GO:0016757">
    <property type="term" value="F:glycosyltransferase activity"/>
    <property type="evidence" value="ECO:0007669"/>
    <property type="project" value="InterPro"/>
</dbReference>
<feature type="domain" description="Glycosyl transferase family 1" evidence="2">
    <location>
        <begin position="189"/>
        <end position="350"/>
    </location>
</feature>
<keyword evidence="1 4" id="KW-0808">Transferase</keyword>
<evidence type="ECO:0000256" key="1">
    <source>
        <dbReference type="ARBA" id="ARBA00022679"/>
    </source>
</evidence>
<dbReference type="OrthoDB" id="9801609at2"/>
<protein>
    <submittedName>
        <fullName evidence="4">Glycosyltransferase involved in cell wall bisynthesis</fullName>
    </submittedName>
</protein>
<dbReference type="InterPro" id="IPR028098">
    <property type="entry name" value="Glyco_trans_4-like_N"/>
</dbReference>
<gene>
    <name evidence="4" type="ORF">SAMN05444394_2858</name>
</gene>
<evidence type="ECO:0000313" key="4">
    <source>
        <dbReference type="EMBL" id="SIO00768.1"/>
    </source>
</evidence>
<dbReference type="SUPFAM" id="SSF53756">
    <property type="entry name" value="UDP-Glycosyltransferase/glycogen phosphorylase"/>
    <property type="match status" value="1"/>
</dbReference>
<dbReference type="Pfam" id="PF00534">
    <property type="entry name" value="Glycos_transf_1"/>
    <property type="match status" value="1"/>
</dbReference>
<dbReference type="RefSeq" id="WP_143186008.1">
    <property type="nucleotide sequence ID" value="NZ_FSRC01000002.1"/>
</dbReference>
<evidence type="ECO:0000313" key="5">
    <source>
        <dbReference type="Proteomes" id="UP000185221"/>
    </source>
</evidence>
<dbReference type="PANTHER" id="PTHR46401:SF2">
    <property type="entry name" value="GLYCOSYLTRANSFERASE WBBK-RELATED"/>
    <property type="match status" value="1"/>
</dbReference>
<dbReference type="GO" id="GO:0009103">
    <property type="term" value="P:lipopolysaccharide biosynthetic process"/>
    <property type="evidence" value="ECO:0007669"/>
    <property type="project" value="TreeGrafter"/>
</dbReference>